<keyword evidence="4" id="KW-1185">Reference proteome</keyword>
<dbReference type="EMBL" id="CP001674">
    <property type="protein sequence ID" value="ACT49807.1"/>
    <property type="molecule type" value="Genomic_DNA"/>
</dbReference>
<feature type="region of interest" description="Disordered" evidence="1">
    <location>
        <begin position="51"/>
        <end position="80"/>
    </location>
</feature>
<organism evidence="3 4">
    <name type="scientific">Methylovorus glucosotrophus (strain SIP3-4)</name>
    <dbReference type="NCBI Taxonomy" id="582744"/>
    <lineage>
        <taxon>Bacteria</taxon>
        <taxon>Pseudomonadati</taxon>
        <taxon>Pseudomonadota</taxon>
        <taxon>Betaproteobacteria</taxon>
        <taxon>Nitrosomonadales</taxon>
        <taxon>Methylophilaceae</taxon>
        <taxon>Methylovorus</taxon>
    </lineage>
</organism>
<dbReference type="HOGENOM" id="CLU_2585637_0_0_4"/>
<evidence type="ECO:0000256" key="2">
    <source>
        <dbReference type="SAM" id="SignalP"/>
    </source>
</evidence>
<gene>
    <name evidence="3" type="ordered locus">Msip34_0559</name>
</gene>
<evidence type="ECO:0000313" key="3">
    <source>
        <dbReference type="EMBL" id="ACT49807.1"/>
    </source>
</evidence>
<dbReference type="AlphaFoldDB" id="C6X9I7"/>
<evidence type="ECO:0000256" key="1">
    <source>
        <dbReference type="SAM" id="MobiDB-lite"/>
    </source>
</evidence>
<name>C6X9I7_METGS</name>
<dbReference type="STRING" id="582744.Msip34_0559"/>
<evidence type="ECO:0000313" key="4">
    <source>
        <dbReference type="Proteomes" id="UP000002743"/>
    </source>
</evidence>
<dbReference type="RefSeq" id="WP_013441389.1">
    <property type="nucleotide sequence ID" value="NC_012969.1"/>
</dbReference>
<accession>C6X9I7</accession>
<proteinExistence type="predicted"/>
<reference evidence="4" key="1">
    <citation type="submission" date="2009-07" db="EMBL/GenBank/DDBJ databases">
        <title>Complete sequence of chromosome of Methylovorus sp. SIP3-4.</title>
        <authorList>
            <person name="Lucas S."/>
            <person name="Copeland A."/>
            <person name="Lapidus A."/>
            <person name="Glavina del Rio T."/>
            <person name="Tice H."/>
            <person name="Bruce D."/>
            <person name="Goodwin L."/>
            <person name="Pitluck S."/>
            <person name="Clum A."/>
            <person name="Larimer F."/>
            <person name="Land M."/>
            <person name="Hauser L."/>
            <person name="Kyrpides N."/>
            <person name="Mikhailova N."/>
            <person name="Kayluzhnaya M."/>
            <person name="Chistoserdova L."/>
        </authorList>
    </citation>
    <scope>NUCLEOTIDE SEQUENCE [LARGE SCALE GENOMIC DNA]</scope>
    <source>
        <strain evidence="4">SIP3-4</strain>
    </source>
</reference>
<keyword evidence="2" id="KW-0732">Signal</keyword>
<protein>
    <submittedName>
        <fullName evidence="3">Uncharacterized protein</fullName>
    </submittedName>
</protein>
<feature type="compositionally biased region" description="Polar residues" evidence="1">
    <location>
        <begin position="69"/>
        <end position="80"/>
    </location>
</feature>
<dbReference type="KEGG" id="mei:Msip34_0559"/>
<reference evidence="3 4" key="2">
    <citation type="journal article" date="2011" name="J. Bacteriol.">
        <title>Genomes of three methylotrophs from a single niche uncover genetic and metabolic divergence of Methylophilaceae.</title>
        <authorList>
            <person name="Lapidus A."/>
            <person name="Clum A."/>
            <person name="Labutti K."/>
            <person name="Kaluzhnaya M.G."/>
            <person name="Lim S."/>
            <person name="Beck D.A."/>
            <person name="Glavina Del Rio T."/>
            <person name="Nolan M."/>
            <person name="Mavromatis K."/>
            <person name="Huntemann M."/>
            <person name="Lucas S."/>
            <person name="Lidstrom M.E."/>
            <person name="Ivanova N."/>
            <person name="Chistoserdova L."/>
        </authorList>
    </citation>
    <scope>NUCLEOTIDE SEQUENCE [LARGE SCALE GENOMIC DNA]</scope>
    <source>
        <strain evidence="3 4">SIP3-4</strain>
    </source>
</reference>
<dbReference type="Proteomes" id="UP000002743">
    <property type="component" value="Chromosome"/>
</dbReference>
<sequence length="80" mass="8725" precursor="true">MKKIHSLSVAAICALSVAAFSLPAQAGQSEEQRYIIRKAIEAKQEKARQAAQLKREEMQKQAGECVRPEQSQADAPTNAS</sequence>
<feature type="signal peptide" evidence="2">
    <location>
        <begin position="1"/>
        <end position="26"/>
    </location>
</feature>
<feature type="chain" id="PRO_5002973747" evidence="2">
    <location>
        <begin position="27"/>
        <end position="80"/>
    </location>
</feature>